<dbReference type="AlphaFoldDB" id="A0A1Q2D231"/>
<dbReference type="STRING" id="399497.BW733_01510"/>
<sequence length="245" mass="26406">MDPARPGGEEGVSELRDAFDRGAARYDLLVGLNPGYHAHLHSAAASLASRIPADGLILDLACGSGASTAALGAAAPAARQVLGVDLSDGMLERARSKPWPAKVSFQQGRVGDLDRERVGTGWDGVFASYLMRNVPAAERDAALREIHSLLAPGGWLVLQEYSVEGDRLATAVWDAVSWGVIIPLGTVIDRNPGLYRYLWRSVRDYDAKHVALERMARAGFVDLASRTVGGWQRGILHTFIGRRPL</sequence>
<dbReference type="Proteomes" id="UP000188235">
    <property type="component" value="Chromosome"/>
</dbReference>
<dbReference type="SUPFAM" id="SSF53335">
    <property type="entry name" value="S-adenosyl-L-methionine-dependent methyltransferases"/>
    <property type="match status" value="1"/>
</dbReference>
<dbReference type="EMBL" id="CP019607">
    <property type="protein sequence ID" value="AQP52406.1"/>
    <property type="molecule type" value="Genomic_DNA"/>
</dbReference>
<evidence type="ECO:0000313" key="1">
    <source>
        <dbReference type="EMBL" id="AQP52406.1"/>
    </source>
</evidence>
<dbReference type="InterPro" id="IPR029063">
    <property type="entry name" value="SAM-dependent_MTases_sf"/>
</dbReference>
<name>A0A1Q2D231_9ACTN</name>
<keyword evidence="2" id="KW-1185">Reference proteome</keyword>
<dbReference type="KEGG" id="tfa:BW733_01510"/>
<reference evidence="1 2" key="1">
    <citation type="journal article" date="2008" name="Int. J. Syst. Evol. Microbiol.">
        <title>Tessaracoccus flavescens sp. nov., isolated from marine sediment.</title>
        <authorList>
            <person name="Lee D.W."/>
            <person name="Lee S.D."/>
        </authorList>
    </citation>
    <scope>NUCLEOTIDE SEQUENCE [LARGE SCALE GENOMIC DNA]</scope>
    <source>
        <strain evidence="1 2">SST-39T</strain>
    </source>
</reference>
<accession>A0A1Q2D231</accession>
<evidence type="ECO:0000313" key="2">
    <source>
        <dbReference type="Proteomes" id="UP000188235"/>
    </source>
</evidence>
<gene>
    <name evidence="1" type="ORF">BW733_01510</name>
</gene>
<organism evidence="1 2">
    <name type="scientific">Tessaracoccus flavescens</name>
    <dbReference type="NCBI Taxonomy" id="399497"/>
    <lineage>
        <taxon>Bacteria</taxon>
        <taxon>Bacillati</taxon>
        <taxon>Actinomycetota</taxon>
        <taxon>Actinomycetes</taxon>
        <taxon>Propionibacteriales</taxon>
        <taxon>Propionibacteriaceae</taxon>
        <taxon>Tessaracoccus</taxon>
    </lineage>
</organism>
<dbReference type="Gene3D" id="3.40.50.150">
    <property type="entry name" value="Vaccinia Virus protein VP39"/>
    <property type="match status" value="1"/>
</dbReference>
<protein>
    <recommendedName>
        <fullName evidence="3">Ubiquinone biosynthesis methyltransferase UbiE</fullName>
    </recommendedName>
</protein>
<dbReference type="Pfam" id="PF01209">
    <property type="entry name" value="Ubie_methyltran"/>
    <property type="match status" value="1"/>
</dbReference>
<dbReference type="CDD" id="cd02440">
    <property type="entry name" value="AdoMet_MTases"/>
    <property type="match status" value="1"/>
</dbReference>
<evidence type="ECO:0008006" key="3">
    <source>
        <dbReference type="Google" id="ProtNLM"/>
    </source>
</evidence>
<dbReference type="PANTHER" id="PTHR43861:SF1">
    <property type="entry name" value="TRANS-ACONITATE 2-METHYLTRANSFERASE"/>
    <property type="match status" value="1"/>
</dbReference>
<dbReference type="PANTHER" id="PTHR43861">
    <property type="entry name" value="TRANS-ACONITATE 2-METHYLTRANSFERASE-RELATED"/>
    <property type="match status" value="1"/>
</dbReference>
<proteinExistence type="predicted"/>